<comment type="caution">
    <text evidence="1">The sequence shown here is derived from an EMBL/GenBank/DDBJ whole genome shotgun (WGS) entry which is preliminary data.</text>
</comment>
<protein>
    <recommendedName>
        <fullName evidence="3">Integrase catalytic domain-containing protein</fullName>
    </recommendedName>
</protein>
<dbReference type="SUPFAM" id="SSF53098">
    <property type="entry name" value="Ribonuclease H-like"/>
    <property type="match status" value="1"/>
</dbReference>
<accession>A0A4C1VES2</accession>
<dbReference type="GO" id="GO:0003676">
    <property type="term" value="F:nucleic acid binding"/>
    <property type="evidence" value="ECO:0007669"/>
    <property type="project" value="InterPro"/>
</dbReference>
<dbReference type="InterPro" id="IPR012337">
    <property type="entry name" value="RNaseH-like_sf"/>
</dbReference>
<reference evidence="1 2" key="1">
    <citation type="journal article" date="2019" name="Commun. Biol.">
        <title>The bagworm genome reveals a unique fibroin gene that provides high tensile strength.</title>
        <authorList>
            <person name="Kono N."/>
            <person name="Nakamura H."/>
            <person name="Ohtoshi R."/>
            <person name="Tomita M."/>
            <person name="Numata K."/>
            <person name="Arakawa K."/>
        </authorList>
    </citation>
    <scope>NUCLEOTIDE SEQUENCE [LARGE SCALE GENOMIC DNA]</scope>
</reference>
<evidence type="ECO:0000313" key="1">
    <source>
        <dbReference type="EMBL" id="GBP37050.1"/>
    </source>
</evidence>
<dbReference type="OrthoDB" id="775972at2759"/>
<dbReference type="AlphaFoldDB" id="A0A4C1VES2"/>
<organism evidence="1 2">
    <name type="scientific">Eumeta variegata</name>
    <name type="common">Bagworm moth</name>
    <name type="synonym">Eumeta japonica</name>
    <dbReference type="NCBI Taxonomy" id="151549"/>
    <lineage>
        <taxon>Eukaryota</taxon>
        <taxon>Metazoa</taxon>
        <taxon>Ecdysozoa</taxon>
        <taxon>Arthropoda</taxon>
        <taxon>Hexapoda</taxon>
        <taxon>Insecta</taxon>
        <taxon>Pterygota</taxon>
        <taxon>Neoptera</taxon>
        <taxon>Endopterygota</taxon>
        <taxon>Lepidoptera</taxon>
        <taxon>Glossata</taxon>
        <taxon>Ditrysia</taxon>
        <taxon>Tineoidea</taxon>
        <taxon>Psychidae</taxon>
        <taxon>Oiketicinae</taxon>
        <taxon>Eumeta</taxon>
    </lineage>
</organism>
<dbReference type="Proteomes" id="UP000299102">
    <property type="component" value="Unassembled WGS sequence"/>
</dbReference>
<evidence type="ECO:0008006" key="3">
    <source>
        <dbReference type="Google" id="ProtNLM"/>
    </source>
</evidence>
<name>A0A4C1VES2_EUMVA</name>
<dbReference type="InterPro" id="IPR036397">
    <property type="entry name" value="RNaseH_sf"/>
</dbReference>
<dbReference type="EMBL" id="BGZK01000327">
    <property type="protein sequence ID" value="GBP37050.1"/>
    <property type="molecule type" value="Genomic_DNA"/>
</dbReference>
<evidence type="ECO:0000313" key="2">
    <source>
        <dbReference type="Proteomes" id="UP000299102"/>
    </source>
</evidence>
<keyword evidence="2" id="KW-1185">Reference proteome</keyword>
<sequence>MRDLITLPYPARLTKFVDLLQKFHRSGLKNLLYGLLKFKLLIDTRDGQRRYRSYAETAAIALLTCWISKFDYPTDIVTDRGKQFESTLFQHLARELDFTTDEQQDTIQPDG</sequence>
<gene>
    <name evidence="1" type="ORF">EVAR_31048_1</name>
</gene>
<dbReference type="Gene3D" id="3.30.420.10">
    <property type="entry name" value="Ribonuclease H-like superfamily/Ribonuclease H"/>
    <property type="match status" value="1"/>
</dbReference>
<proteinExistence type="predicted"/>